<accession>A0A3M6V3M8</accession>
<sequence>MSLSSLHRNQGNEFFRQAGSLNADESPLQAKDLYERALSCYYQAKDKSENQEEECSAAKNIGKAAWKIAGILTNKEPQEKPDVIIFYLHEAIKALCKAYNISEEWKDDEWRGEVFETICACLQQVIDASEAFVDTDQKIAQLEKLAFITSVDEASIDVHMSLATLYFHDGTTKLQNGDYKKCLSRMTDCYQPIEEVKRLSKRGDALRINYEMLNEARVLEKDVFFHTCAAKSVQARMMGEELLQSALLEQEALQMTLIFEVIDWFKQAVVLARNVEIEQEAIAESRLGYVYDKVLRITLRAKAYYTHCFELAESLKPRMFTACQWYKDCTATLLRYQEEAKKRDEEEKSKERSGFLEELSQELEEIKDHKDLAVELIKFLYTNYPPKNPSWKKPSEDEMEDWEELKTTSKAYKKLLIKALGVYHPDKVDEGIYGKKWKVLCEEITKMLTFHYESTKIGSGD</sequence>
<evidence type="ECO:0000313" key="2">
    <source>
        <dbReference type="Proteomes" id="UP000275408"/>
    </source>
</evidence>
<proteinExistence type="predicted"/>
<dbReference type="AlphaFoldDB" id="A0A3M6V3M8"/>
<comment type="caution">
    <text evidence="1">The sequence shown here is derived from an EMBL/GenBank/DDBJ whole genome shotgun (WGS) entry which is preliminary data.</text>
</comment>
<organism evidence="1 2">
    <name type="scientific">Pocillopora damicornis</name>
    <name type="common">Cauliflower coral</name>
    <name type="synonym">Millepora damicornis</name>
    <dbReference type="NCBI Taxonomy" id="46731"/>
    <lineage>
        <taxon>Eukaryota</taxon>
        <taxon>Metazoa</taxon>
        <taxon>Cnidaria</taxon>
        <taxon>Anthozoa</taxon>
        <taxon>Hexacorallia</taxon>
        <taxon>Scleractinia</taxon>
        <taxon>Astrocoeniina</taxon>
        <taxon>Pocilloporidae</taxon>
        <taxon>Pocillopora</taxon>
    </lineage>
</organism>
<dbReference type="InterPro" id="IPR011990">
    <property type="entry name" value="TPR-like_helical_dom_sf"/>
</dbReference>
<evidence type="ECO:0000313" key="1">
    <source>
        <dbReference type="EMBL" id="RMX60563.1"/>
    </source>
</evidence>
<dbReference type="EMBL" id="RCHS01000141">
    <property type="protein sequence ID" value="RMX60563.1"/>
    <property type="molecule type" value="Genomic_DNA"/>
</dbReference>
<evidence type="ECO:0008006" key="3">
    <source>
        <dbReference type="Google" id="ProtNLM"/>
    </source>
</evidence>
<dbReference type="OrthoDB" id="3135773at2759"/>
<gene>
    <name evidence="1" type="ORF">pdam_00001477</name>
</gene>
<name>A0A3M6V3M8_POCDA</name>
<dbReference type="SUPFAM" id="SSF48452">
    <property type="entry name" value="TPR-like"/>
    <property type="match status" value="1"/>
</dbReference>
<keyword evidence="2" id="KW-1185">Reference proteome</keyword>
<dbReference type="OMA" id="CLNAMRD"/>
<dbReference type="Proteomes" id="UP000275408">
    <property type="component" value="Unassembled WGS sequence"/>
</dbReference>
<reference evidence="1 2" key="1">
    <citation type="journal article" date="2018" name="Sci. Rep.">
        <title>Comparative analysis of the Pocillopora damicornis genome highlights role of immune system in coral evolution.</title>
        <authorList>
            <person name="Cunning R."/>
            <person name="Bay R.A."/>
            <person name="Gillette P."/>
            <person name="Baker A.C."/>
            <person name="Traylor-Knowles N."/>
        </authorList>
    </citation>
    <scope>NUCLEOTIDE SEQUENCE [LARGE SCALE GENOMIC DNA]</scope>
    <source>
        <strain evidence="1">RSMAS</strain>
        <tissue evidence="1">Whole animal</tissue>
    </source>
</reference>
<protein>
    <recommendedName>
        <fullName evidence="3">J domain-containing protein</fullName>
    </recommendedName>
</protein>